<feature type="transmembrane region" description="Helical" evidence="2">
    <location>
        <begin position="266"/>
        <end position="283"/>
    </location>
</feature>
<dbReference type="Pfam" id="PF19658">
    <property type="entry name" value="DUF6161"/>
    <property type="match status" value="1"/>
</dbReference>
<dbReference type="PATRIC" id="fig|883078.3.peg.4379"/>
<dbReference type="HOGENOM" id="CLU_675927_0_0_5"/>
<feature type="transmembrane region" description="Helical" evidence="2">
    <location>
        <begin position="303"/>
        <end position="325"/>
    </location>
</feature>
<organism evidence="4 5">
    <name type="scientific">Afipia broomeae ATCC 49717</name>
    <dbReference type="NCBI Taxonomy" id="883078"/>
    <lineage>
        <taxon>Bacteria</taxon>
        <taxon>Pseudomonadati</taxon>
        <taxon>Pseudomonadota</taxon>
        <taxon>Alphaproteobacteria</taxon>
        <taxon>Hyphomicrobiales</taxon>
        <taxon>Nitrobacteraceae</taxon>
        <taxon>Afipia</taxon>
    </lineage>
</organism>
<comment type="caution">
    <text evidence="4">The sequence shown here is derived from an EMBL/GenBank/DDBJ whole genome shotgun (WGS) entry which is preliminary data.</text>
</comment>
<proteinExistence type="predicted"/>
<evidence type="ECO:0000256" key="2">
    <source>
        <dbReference type="SAM" id="Phobius"/>
    </source>
</evidence>
<dbReference type="EMBL" id="AGWX01000005">
    <property type="protein sequence ID" value="EKS34327.1"/>
    <property type="molecule type" value="Genomic_DNA"/>
</dbReference>
<evidence type="ECO:0000313" key="4">
    <source>
        <dbReference type="EMBL" id="EKS34327.1"/>
    </source>
</evidence>
<name>K8NVJ4_9BRAD</name>
<keyword evidence="2" id="KW-1133">Transmembrane helix</keyword>
<accession>K8NVJ4</accession>
<protein>
    <recommendedName>
        <fullName evidence="3">DUF6161 domain-containing protein</fullName>
    </recommendedName>
</protein>
<dbReference type="eggNOG" id="ENOG503328Q">
    <property type="taxonomic scope" value="Bacteria"/>
</dbReference>
<feature type="compositionally biased region" description="Basic and acidic residues" evidence="1">
    <location>
        <begin position="181"/>
        <end position="201"/>
    </location>
</feature>
<keyword evidence="2" id="KW-0812">Transmembrane</keyword>
<evidence type="ECO:0000256" key="1">
    <source>
        <dbReference type="SAM" id="MobiDB-lite"/>
    </source>
</evidence>
<sequence>MAAISIDRAPRQTLTFNTPSDVLSFLNSESSFWAFTQSEAARHPYGPVNETNNRYSANWQTPIREALHKWQPDDHSSQTFHEIRERLQQRFGEQKRLSSRDADAIAVAALGSQNPRMAAVALATIDAPQLMYTDANFMSVPENRIGVARGFAILAGFPAGLPETLLASVEASVTAAQDEVARSRDARDLSEQESHDQRERIQSAASDQQLAHAEAFDTAEKTRQSEFELLRNDLAAVRTAYENRMQLEGPVRYWERKYKSHRNAKWATAAILIAYALGSLYWLNLTFQQAAAYLPKLNSTDPWPLPIIVREGLFALVVTTVVFWIGRVVLRVYFSNQHLASDAAERMTMVMTFLALTRKKLLTDADRSAILVPLFRSASDGIVKDDGAPDNALALLMTSLSKSKN</sequence>
<dbReference type="AlphaFoldDB" id="K8NVJ4"/>
<evidence type="ECO:0000313" key="5">
    <source>
        <dbReference type="Proteomes" id="UP000001096"/>
    </source>
</evidence>
<feature type="region of interest" description="Disordered" evidence="1">
    <location>
        <begin position="181"/>
        <end position="207"/>
    </location>
</feature>
<evidence type="ECO:0000259" key="3">
    <source>
        <dbReference type="Pfam" id="PF19658"/>
    </source>
</evidence>
<gene>
    <name evidence="4" type="ORF">HMPREF9695_04237</name>
</gene>
<dbReference type="RefSeq" id="WP_006022937.1">
    <property type="nucleotide sequence ID" value="NZ_KB375284.1"/>
</dbReference>
<keyword evidence="5" id="KW-1185">Reference proteome</keyword>
<dbReference type="Proteomes" id="UP000001096">
    <property type="component" value="Unassembled WGS sequence"/>
</dbReference>
<reference evidence="4 5" key="1">
    <citation type="submission" date="2012-04" db="EMBL/GenBank/DDBJ databases">
        <title>The Genome Sequence of Afipia broomeae ATCC 49717.</title>
        <authorList>
            <consortium name="The Broad Institute Genome Sequencing Platform"/>
            <person name="Earl A."/>
            <person name="Ward D."/>
            <person name="Feldgarden M."/>
            <person name="Gevers D."/>
            <person name="Huys G."/>
            <person name="Walker B."/>
            <person name="Young S.K."/>
            <person name="Zeng Q."/>
            <person name="Gargeya S."/>
            <person name="Fitzgerald M."/>
            <person name="Haas B."/>
            <person name="Abouelleil A."/>
            <person name="Alvarado L."/>
            <person name="Arachchi H.M."/>
            <person name="Berlin A."/>
            <person name="Chapman S.B."/>
            <person name="Goldberg J."/>
            <person name="Griggs A."/>
            <person name="Gujja S."/>
            <person name="Hansen M."/>
            <person name="Howarth C."/>
            <person name="Imamovic A."/>
            <person name="Larimer J."/>
            <person name="McCowen C."/>
            <person name="Montmayeur A."/>
            <person name="Murphy C."/>
            <person name="Neiman D."/>
            <person name="Pearson M."/>
            <person name="Priest M."/>
            <person name="Roberts A."/>
            <person name="Saif S."/>
            <person name="Shea T."/>
            <person name="Sisk P."/>
            <person name="Sykes S."/>
            <person name="Wortman J."/>
            <person name="Nusbaum C."/>
            <person name="Birren B."/>
        </authorList>
    </citation>
    <scope>NUCLEOTIDE SEQUENCE [LARGE SCALE GENOMIC DNA]</scope>
    <source>
        <strain evidence="4 5">ATCC 49717</strain>
    </source>
</reference>
<feature type="domain" description="DUF6161" evidence="3">
    <location>
        <begin position="197"/>
        <end position="387"/>
    </location>
</feature>
<dbReference type="InterPro" id="IPR046159">
    <property type="entry name" value="DUF6161"/>
</dbReference>
<keyword evidence="2" id="KW-0472">Membrane</keyword>